<protein>
    <recommendedName>
        <fullName evidence="3">SET domain-containing protein</fullName>
    </recommendedName>
</protein>
<dbReference type="PANTHER" id="PTHR12350">
    <property type="entry name" value="HISTONE-LYSINE N-METHYLTRANSFERASE-RELATED"/>
    <property type="match status" value="1"/>
</dbReference>
<dbReference type="PANTHER" id="PTHR12350:SF19">
    <property type="entry name" value="SET DOMAIN-CONTAINING PROTEIN"/>
    <property type="match status" value="1"/>
</dbReference>
<accession>A0A0F7ZJC7</accession>
<sequence>MSELLPSWEQPSHPDRLKIVKGDQPYKAAAYSLVSLKAGALFAKITTATLVKHTTYSSVATGKDSRIELNSDLVYCNHSCSPSLIFDMTRFEVRVLDNRPLNVGDPLTFFYPSTEWEMVQPFHCECDAGAECLGFIEGASTIAPSVLAKYWLNKHIQTAIG</sequence>
<evidence type="ECO:0008006" key="3">
    <source>
        <dbReference type="Google" id="ProtNLM"/>
    </source>
</evidence>
<evidence type="ECO:0000313" key="2">
    <source>
        <dbReference type="Proteomes" id="UP000054481"/>
    </source>
</evidence>
<proteinExistence type="predicted"/>
<evidence type="ECO:0000313" key="1">
    <source>
        <dbReference type="EMBL" id="KJZ69530.1"/>
    </source>
</evidence>
<dbReference type="InterPro" id="IPR046341">
    <property type="entry name" value="SET_dom_sf"/>
</dbReference>
<dbReference type="OrthoDB" id="5984008at2759"/>
<keyword evidence="2" id="KW-1185">Reference proteome</keyword>
<dbReference type="InterPro" id="IPR053201">
    <property type="entry name" value="Flavunoidine_N-MTase"/>
</dbReference>
<organism evidence="1 2">
    <name type="scientific">Hirsutella minnesotensis 3608</name>
    <dbReference type="NCBI Taxonomy" id="1043627"/>
    <lineage>
        <taxon>Eukaryota</taxon>
        <taxon>Fungi</taxon>
        <taxon>Dikarya</taxon>
        <taxon>Ascomycota</taxon>
        <taxon>Pezizomycotina</taxon>
        <taxon>Sordariomycetes</taxon>
        <taxon>Hypocreomycetidae</taxon>
        <taxon>Hypocreales</taxon>
        <taxon>Ophiocordycipitaceae</taxon>
        <taxon>Hirsutella</taxon>
    </lineage>
</organism>
<name>A0A0F7ZJC7_9HYPO</name>
<gene>
    <name evidence="1" type="ORF">HIM_11072</name>
</gene>
<dbReference type="Proteomes" id="UP000054481">
    <property type="component" value="Unassembled WGS sequence"/>
</dbReference>
<dbReference type="AlphaFoldDB" id="A0A0F7ZJC7"/>
<reference evidence="1 2" key="1">
    <citation type="journal article" date="2014" name="Genome Biol. Evol.">
        <title>Comparative genomics and transcriptomics analyses reveal divergent lifestyle features of nematode endoparasitic fungus Hirsutella minnesotensis.</title>
        <authorList>
            <person name="Lai Y."/>
            <person name="Liu K."/>
            <person name="Zhang X."/>
            <person name="Zhang X."/>
            <person name="Li K."/>
            <person name="Wang N."/>
            <person name="Shu C."/>
            <person name="Wu Y."/>
            <person name="Wang C."/>
            <person name="Bushley K.E."/>
            <person name="Xiang M."/>
            <person name="Liu X."/>
        </authorList>
    </citation>
    <scope>NUCLEOTIDE SEQUENCE [LARGE SCALE GENOMIC DNA]</scope>
    <source>
        <strain evidence="1 2">3608</strain>
    </source>
</reference>
<dbReference type="Gene3D" id="2.170.270.10">
    <property type="entry name" value="SET domain"/>
    <property type="match status" value="1"/>
</dbReference>
<dbReference type="EMBL" id="KQ030706">
    <property type="protein sequence ID" value="KJZ69530.1"/>
    <property type="molecule type" value="Genomic_DNA"/>
</dbReference>
<dbReference type="SUPFAM" id="SSF82199">
    <property type="entry name" value="SET domain"/>
    <property type="match status" value="1"/>
</dbReference>